<accession>A0ABR9P2Z7</accession>
<evidence type="ECO:0000256" key="1">
    <source>
        <dbReference type="SAM" id="MobiDB-lite"/>
    </source>
</evidence>
<sequence length="115" mass="12600">MSPTGVLEPTGPNRSLAAAARPDPLHARTPAEFTLTMRRCLAWAGGPSYQELEYRSGGTVSASAFRAALETEDLPRYVMLLAFVTACVGEDEAECQRWIAAWRALRRETDDQLAS</sequence>
<gene>
    <name evidence="2" type="ORF">IDM40_05750</name>
</gene>
<organism evidence="2 3">
    <name type="scientific">Nocardiopsis coralli</name>
    <dbReference type="NCBI Taxonomy" id="2772213"/>
    <lineage>
        <taxon>Bacteria</taxon>
        <taxon>Bacillati</taxon>
        <taxon>Actinomycetota</taxon>
        <taxon>Actinomycetes</taxon>
        <taxon>Streptosporangiales</taxon>
        <taxon>Nocardiopsidaceae</taxon>
        <taxon>Nocardiopsis</taxon>
    </lineage>
</organism>
<evidence type="ECO:0000313" key="2">
    <source>
        <dbReference type="EMBL" id="MBE2998210.1"/>
    </source>
</evidence>
<feature type="region of interest" description="Disordered" evidence="1">
    <location>
        <begin position="1"/>
        <end position="23"/>
    </location>
</feature>
<name>A0ABR9P2Z7_9ACTN</name>
<dbReference type="RefSeq" id="WP_193120857.1">
    <property type="nucleotide sequence ID" value="NZ_JADBGI010000004.1"/>
</dbReference>
<protein>
    <submittedName>
        <fullName evidence="2">Uncharacterized protein</fullName>
    </submittedName>
</protein>
<reference evidence="2 3" key="1">
    <citation type="submission" date="2020-09" db="EMBL/GenBank/DDBJ databases">
        <title>Diversity and distribution of actinomycetes associated with coral in the coast of Hainan.</title>
        <authorList>
            <person name="Li F."/>
        </authorList>
    </citation>
    <scope>NUCLEOTIDE SEQUENCE [LARGE SCALE GENOMIC DNA]</scope>
    <source>
        <strain evidence="2 3">HNM0947</strain>
    </source>
</reference>
<dbReference type="EMBL" id="JADBGI010000004">
    <property type="protein sequence ID" value="MBE2998210.1"/>
    <property type="molecule type" value="Genomic_DNA"/>
</dbReference>
<comment type="caution">
    <text evidence="2">The sequence shown here is derived from an EMBL/GenBank/DDBJ whole genome shotgun (WGS) entry which is preliminary data.</text>
</comment>
<keyword evidence="3" id="KW-1185">Reference proteome</keyword>
<proteinExistence type="predicted"/>
<evidence type="ECO:0000313" key="3">
    <source>
        <dbReference type="Proteomes" id="UP000806528"/>
    </source>
</evidence>
<dbReference type="Proteomes" id="UP000806528">
    <property type="component" value="Unassembled WGS sequence"/>
</dbReference>